<dbReference type="Proteomes" id="UP000660262">
    <property type="component" value="Unassembled WGS sequence"/>
</dbReference>
<accession>A0A830HUK2</accession>
<proteinExistence type="predicted"/>
<keyword evidence="3" id="KW-1185">Reference proteome</keyword>
<feature type="region of interest" description="Disordered" evidence="1">
    <location>
        <begin position="1"/>
        <end position="63"/>
    </location>
</feature>
<comment type="caution">
    <text evidence="2">The sequence shown here is derived from an EMBL/GenBank/DDBJ whole genome shotgun (WGS) entry which is preliminary data.</text>
</comment>
<dbReference type="EMBL" id="BNJQ01000033">
    <property type="protein sequence ID" value="GHP11136.1"/>
    <property type="molecule type" value="Genomic_DNA"/>
</dbReference>
<feature type="compositionally biased region" description="Basic and acidic residues" evidence="1">
    <location>
        <begin position="1"/>
        <end position="10"/>
    </location>
</feature>
<gene>
    <name evidence="2" type="ORF">PPROV_000986600</name>
</gene>
<reference evidence="2" key="1">
    <citation type="submission" date="2020-10" db="EMBL/GenBank/DDBJ databases">
        <title>Unveiling of a novel bifunctional photoreceptor, Dualchrome1, isolated from a cosmopolitan green alga.</title>
        <authorList>
            <person name="Suzuki S."/>
            <person name="Kawachi M."/>
        </authorList>
    </citation>
    <scope>NUCLEOTIDE SEQUENCE</scope>
    <source>
        <strain evidence="2">NIES 2893</strain>
    </source>
</reference>
<protein>
    <submittedName>
        <fullName evidence="2">Uncharacterized protein</fullName>
    </submittedName>
</protein>
<sequence length="161" mass="16735">MNTEAVEHRSSLPSSTTSANSDPNDATRNHTTDTTSHQHTPADAPTPPGSAGGGGRDTPRYAHAAVDVAPRDANFANNANAATATPITPTSTSVPKTTSLPAPSLHRCSFALGPGRVARGKINIESGRCAFRGKVYRSVTDFAAAFKSALERQRQGNPTPS</sequence>
<organism evidence="2 3">
    <name type="scientific">Pycnococcus provasolii</name>
    <dbReference type="NCBI Taxonomy" id="41880"/>
    <lineage>
        <taxon>Eukaryota</taxon>
        <taxon>Viridiplantae</taxon>
        <taxon>Chlorophyta</taxon>
        <taxon>Pseudoscourfieldiophyceae</taxon>
        <taxon>Pseudoscourfieldiales</taxon>
        <taxon>Pycnococcaceae</taxon>
        <taxon>Pycnococcus</taxon>
    </lineage>
</organism>
<evidence type="ECO:0000313" key="2">
    <source>
        <dbReference type="EMBL" id="GHP11136.1"/>
    </source>
</evidence>
<dbReference type="AlphaFoldDB" id="A0A830HUK2"/>
<evidence type="ECO:0000256" key="1">
    <source>
        <dbReference type="SAM" id="MobiDB-lite"/>
    </source>
</evidence>
<feature type="compositionally biased region" description="Low complexity" evidence="1">
    <location>
        <begin position="11"/>
        <end position="21"/>
    </location>
</feature>
<evidence type="ECO:0000313" key="3">
    <source>
        <dbReference type="Proteomes" id="UP000660262"/>
    </source>
</evidence>
<name>A0A830HUK2_9CHLO</name>
<feature type="compositionally biased region" description="Low complexity" evidence="1">
    <location>
        <begin position="77"/>
        <end position="99"/>
    </location>
</feature>
<feature type="region of interest" description="Disordered" evidence="1">
    <location>
        <begin position="77"/>
        <end position="104"/>
    </location>
</feature>